<comment type="catalytic activity">
    <reaction evidence="1 13">
        <text>Endohydrolysis of (1-&gt;4)-alpha-D-glucosidic linkages in polysaccharides containing three or more (1-&gt;4)-alpha-linked D-glucose units.</text>
        <dbReference type="EC" id="3.2.1.1"/>
    </reaction>
</comment>
<comment type="caution">
    <text evidence="17">The sequence shown here is derived from an EMBL/GenBank/DDBJ whole genome shotgun (WGS) entry which is preliminary data.</text>
</comment>
<evidence type="ECO:0000256" key="5">
    <source>
        <dbReference type="ARBA" id="ARBA00012595"/>
    </source>
</evidence>
<dbReference type="GO" id="GO:0046872">
    <property type="term" value="F:metal ion binding"/>
    <property type="evidence" value="ECO:0007669"/>
    <property type="project" value="UniProtKB-KW"/>
</dbReference>
<dbReference type="SUPFAM" id="SSF51011">
    <property type="entry name" value="Glycosyl hydrolase domain"/>
    <property type="match status" value="1"/>
</dbReference>
<dbReference type="AlphaFoldDB" id="A0AAN9B1Y0"/>
<dbReference type="InterPro" id="IPR013780">
    <property type="entry name" value="Glyco_hydro_b"/>
</dbReference>
<dbReference type="InterPro" id="IPR006047">
    <property type="entry name" value="GH13_cat_dom"/>
</dbReference>
<dbReference type="GO" id="GO:0004556">
    <property type="term" value="F:alpha-amylase activity"/>
    <property type="evidence" value="ECO:0007669"/>
    <property type="project" value="UniProtKB-UniRule"/>
</dbReference>
<reference evidence="17 18" key="1">
    <citation type="submission" date="2024-02" db="EMBL/GenBank/DDBJ databases">
        <title>Chromosome-scale genome assembly of the rough periwinkle Littorina saxatilis.</title>
        <authorList>
            <person name="De Jode A."/>
            <person name="Faria R."/>
            <person name="Formenti G."/>
            <person name="Sims Y."/>
            <person name="Smith T.P."/>
            <person name="Tracey A."/>
            <person name="Wood J.M.D."/>
            <person name="Zagrodzka Z.B."/>
            <person name="Johannesson K."/>
            <person name="Butlin R.K."/>
            <person name="Leder E.H."/>
        </authorList>
    </citation>
    <scope>NUCLEOTIDE SEQUENCE [LARGE SCALE GENOMIC DNA]</scope>
    <source>
        <strain evidence="17">Snail1</strain>
        <tissue evidence="17">Muscle</tissue>
    </source>
</reference>
<evidence type="ECO:0000256" key="6">
    <source>
        <dbReference type="ARBA" id="ARBA00022723"/>
    </source>
</evidence>
<keyword evidence="6" id="KW-0479">Metal-binding</keyword>
<feature type="signal peptide" evidence="14">
    <location>
        <begin position="1"/>
        <end position="18"/>
    </location>
</feature>
<name>A0AAN9B1Y0_9CAEN</name>
<keyword evidence="7 13" id="KW-0378">Hydrolase</keyword>
<evidence type="ECO:0000256" key="13">
    <source>
        <dbReference type="RuleBase" id="RU361134"/>
    </source>
</evidence>
<sequence length="665" mass="74442">MAFRSAFLLCAVVAAVAGLRVPECGERSVIVQLFEWKWTDVAAECQAFLGPKGYCAVQVSPPTEHAVLPNRPWWERYQPVSYVLNSRSGTLEQFQQMVSRCNDAGIKVIAEVVLNNMAAMTSSGQGNAGSSYDATTLSFPAVPYDENDFNNVTLCGANSTAYTEAQKARNCPVHGMTDLDQSRENVREMMTDYLDQLVEVGVVGFSVNAANYMSPSDLSAIFSSVQSLPSGVRPLLMLEVYDMGEGPVTALEYNGLGMVSEYRFGQKLAEGMQDFRKLADIVDYTRDMVFTEQALVFVDNYATQRFVPGTLTHRTPREYTMATAFTLAFGYGTVRVMSSYEFSEISQGPPMSPGYSTLDVGIDRDGWCQNGWVCEHRWRAIFDLIPFHTAVKDKDLNHFTATQDFVAFSRGRTGFFAMTSKQNFKGLVQTNLAPGEYCEVIFNCSYKVLVDQQGRAHLNMSDNFNPILAIVDTQAPENNYQRTVVLMQTITRPGEYVFFRGGVDHSLREGCTTDAETSDCSIPIDVRHENLNISDAYDAWRAGDKHLDWYGKEAGQGVFRDWQPQGSPGLWTTNDASDERRFHPLNTFGPHYWMLDMDMDCSKTEDGLFEVKAFTSDARGWEHPIHNNQCQGAEPFPISSTNHIAKCGALNVFYYDEGRCEIREL</sequence>
<evidence type="ECO:0000313" key="17">
    <source>
        <dbReference type="EMBL" id="KAK7097199.1"/>
    </source>
</evidence>
<evidence type="ECO:0000256" key="1">
    <source>
        <dbReference type="ARBA" id="ARBA00000548"/>
    </source>
</evidence>
<evidence type="ECO:0000256" key="7">
    <source>
        <dbReference type="ARBA" id="ARBA00022801"/>
    </source>
</evidence>
<dbReference type="InterPro" id="IPR017853">
    <property type="entry name" value="GH"/>
</dbReference>
<gene>
    <name evidence="17" type="ORF">V1264_004212</name>
</gene>
<dbReference type="CDD" id="cd11317">
    <property type="entry name" value="AmyAc_bac_euk_AmyA"/>
    <property type="match status" value="1"/>
</dbReference>
<evidence type="ECO:0000313" key="18">
    <source>
        <dbReference type="Proteomes" id="UP001374579"/>
    </source>
</evidence>
<keyword evidence="14" id="KW-0732">Signal</keyword>
<keyword evidence="11 13" id="KW-0326">Glycosidase</keyword>
<evidence type="ECO:0000256" key="10">
    <source>
        <dbReference type="ARBA" id="ARBA00023277"/>
    </source>
</evidence>
<protein>
    <recommendedName>
        <fullName evidence="5 13">Alpha-amylase</fullName>
        <ecNumber evidence="5 13">3.2.1.1</ecNumber>
    </recommendedName>
</protein>
<dbReference type="PANTHER" id="PTHR43447">
    <property type="entry name" value="ALPHA-AMYLASE"/>
    <property type="match status" value="1"/>
</dbReference>
<dbReference type="InterPro" id="IPR006046">
    <property type="entry name" value="Alpha_amylase"/>
</dbReference>
<dbReference type="SMART" id="SM00642">
    <property type="entry name" value="Aamy"/>
    <property type="match status" value="1"/>
</dbReference>
<comment type="similarity">
    <text evidence="4 12">Belongs to the glycosyl hydrolase 13 family.</text>
</comment>
<accession>A0AAN9B1Y0</accession>
<dbReference type="EMBL" id="JBAMIC010000013">
    <property type="protein sequence ID" value="KAK7097199.1"/>
    <property type="molecule type" value="Genomic_DNA"/>
</dbReference>
<evidence type="ECO:0000259" key="15">
    <source>
        <dbReference type="SMART" id="SM00632"/>
    </source>
</evidence>
<evidence type="ECO:0000259" key="16">
    <source>
        <dbReference type="SMART" id="SM00642"/>
    </source>
</evidence>
<evidence type="ECO:0000256" key="12">
    <source>
        <dbReference type="RuleBase" id="RU003615"/>
    </source>
</evidence>
<dbReference type="Gene3D" id="2.60.40.1180">
    <property type="entry name" value="Golgi alpha-mannosidase II"/>
    <property type="match status" value="1"/>
</dbReference>
<evidence type="ECO:0000256" key="2">
    <source>
        <dbReference type="ARBA" id="ARBA00001913"/>
    </source>
</evidence>
<proteinExistence type="inferred from homology"/>
<evidence type="ECO:0000256" key="8">
    <source>
        <dbReference type="ARBA" id="ARBA00022837"/>
    </source>
</evidence>
<dbReference type="SMART" id="SM00632">
    <property type="entry name" value="Aamy_C"/>
    <property type="match status" value="1"/>
</dbReference>
<feature type="domain" description="Alpha-amylase C-terminal" evidence="15">
    <location>
        <begin position="396"/>
        <end position="475"/>
    </location>
</feature>
<evidence type="ECO:0000256" key="3">
    <source>
        <dbReference type="ARBA" id="ARBA00001923"/>
    </source>
</evidence>
<organism evidence="17 18">
    <name type="scientific">Littorina saxatilis</name>
    <dbReference type="NCBI Taxonomy" id="31220"/>
    <lineage>
        <taxon>Eukaryota</taxon>
        <taxon>Metazoa</taxon>
        <taxon>Spiralia</taxon>
        <taxon>Lophotrochozoa</taxon>
        <taxon>Mollusca</taxon>
        <taxon>Gastropoda</taxon>
        <taxon>Caenogastropoda</taxon>
        <taxon>Littorinimorpha</taxon>
        <taxon>Littorinoidea</taxon>
        <taxon>Littorinidae</taxon>
        <taxon>Littorina</taxon>
    </lineage>
</organism>
<dbReference type="Proteomes" id="UP001374579">
    <property type="component" value="Unassembled WGS sequence"/>
</dbReference>
<comment type="cofactor">
    <cofactor evidence="3">
        <name>chloride</name>
        <dbReference type="ChEBI" id="CHEBI:17996"/>
    </cofactor>
</comment>
<dbReference type="EC" id="3.2.1.1" evidence="5 13"/>
<dbReference type="GO" id="GO:0005975">
    <property type="term" value="P:carbohydrate metabolic process"/>
    <property type="evidence" value="ECO:0007669"/>
    <property type="project" value="InterPro"/>
</dbReference>
<feature type="domain" description="Glycosyl hydrolase family 13 catalytic" evidence="16">
    <location>
        <begin position="28"/>
        <end position="388"/>
    </location>
</feature>
<evidence type="ECO:0000256" key="4">
    <source>
        <dbReference type="ARBA" id="ARBA00008061"/>
    </source>
</evidence>
<comment type="cofactor">
    <cofactor evidence="2">
        <name>Ca(2+)</name>
        <dbReference type="ChEBI" id="CHEBI:29108"/>
    </cofactor>
</comment>
<dbReference type="InterPro" id="IPR031319">
    <property type="entry name" value="A-amylase_C"/>
</dbReference>
<feature type="chain" id="PRO_5042816311" description="Alpha-amylase" evidence="14">
    <location>
        <begin position="19"/>
        <end position="665"/>
    </location>
</feature>
<keyword evidence="10 13" id="KW-0119">Carbohydrate metabolism</keyword>
<evidence type="ECO:0000256" key="11">
    <source>
        <dbReference type="ARBA" id="ARBA00023295"/>
    </source>
</evidence>
<dbReference type="Pfam" id="PF00128">
    <property type="entry name" value="Alpha-amylase"/>
    <property type="match status" value="1"/>
</dbReference>
<dbReference type="SUPFAM" id="SSF51445">
    <property type="entry name" value="(Trans)glycosidases"/>
    <property type="match status" value="1"/>
</dbReference>
<evidence type="ECO:0000256" key="9">
    <source>
        <dbReference type="ARBA" id="ARBA00023214"/>
    </source>
</evidence>
<keyword evidence="8" id="KW-0106">Calcium</keyword>
<keyword evidence="18" id="KW-1185">Reference proteome</keyword>
<evidence type="ECO:0000256" key="14">
    <source>
        <dbReference type="SAM" id="SignalP"/>
    </source>
</evidence>
<keyword evidence="9" id="KW-0868">Chloride</keyword>
<dbReference type="Gene3D" id="3.20.20.80">
    <property type="entry name" value="Glycosidases"/>
    <property type="match status" value="1"/>
</dbReference>
<dbReference type="PRINTS" id="PR00110">
    <property type="entry name" value="ALPHAAMYLASE"/>
</dbReference>